<protein>
    <submittedName>
        <fullName evidence="2">L,D-transpeptidase-like protein</fullName>
    </submittedName>
</protein>
<dbReference type="EMBL" id="PYAW01000002">
    <property type="protein sequence ID" value="PSL47790.1"/>
    <property type="molecule type" value="Genomic_DNA"/>
</dbReference>
<dbReference type="PANTHER" id="PTHR38477">
    <property type="entry name" value="HYPOTHETICAL EXPORTED PROTEIN"/>
    <property type="match status" value="1"/>
</dbReference>
<evidence type="ECO:0000256" key="1">
    <source>
        <dbReference type="SAM" id="SignalP"/>
    </source>
</evidence>
<feature type="signal peptide" evidence="1">
    <location>
        <begin position="1"/>
        <end position="31"/>
    </location>
</feature>
<accession>A0A2P8HNI6</accession>
<name>A0A2P8HNI6_CHINA</name>
<comment type="caution">
    <text evidence="2">The sequence shown here is derived from an EMBL/GenBank/DDBJ whole genome shotgun (WGS) entry which is preliminary data.</text>
</comment>
<sequence length="252" mass="28097">MKLKKKQIVKPLIFILTICSFAFLITTFTSAEKPTATNRPVLSVVKTDTVQQESLYDNMRLDTTGLTREAFKNALLGFAHLEESGLIRNPDVLSIIDFSLPSSKKRLFVIDLKNKLLLFNTLVSHGRNSGKDIANTFSNQLNSFKTSLGFYVTGDTYIGEHGYSLRLEGEEAGINDNALSRGIVMHSADYVNESLVKSQGYIGRSLGCPAIPQNMQRKVIERIRNGTCLFLYSPDKYYSAHTKILLKDSTAS</sequence>
<gene>
    <name evidence="2" type="ORF">CLV51_102650</name>
</gene>
<evidence type="ECO:0000313" key="2">
    <source>
        <dbReference type="EMBL" id="PSL47790.1"/>
    </source>
</evidence>
<organism evidence="2 3">
    <name type="scientific">Chitinophaga niastensis</name>
    <dbReference type="NCBI Taxonomy" id="536980"/>
    <lineage>
        <taxon>Bacteria</taxon>
        <taxon>Pseudomonadati</taxon>
        <taxon>Bacteroidota</taxon>
        <taxon>Chitinophagia</taxon>
        <taxon>Chitinophagales</taxon>
        <taxon>Chitinophagaceae</taxon>
        <taxon>Chitinophaga</taxon>
    </lineage>
</organism>
<dbReference type="InterPro" id="IPR032676">
    <property type="entry name" value="YkuD_2"/>
</dbReference>
<dbReference type="Pfam" id="PF13645">
    <property type="entry name" value="YkuD_2"/>
    <property type="match status" value="1"/>
</dbReference>
<dbReference type="RefSeq" id="WP_245898685.1">
    <property type="nucleotide sequence ID" value="NZ_PYAW01000002.1"/>
</dbReference>
<reference evidence="2 3" key="1">
    <citation type="submission" date="2018-03" db="EMBL/GenBank/DDBJ databases">
        <title>Genomic Encyclopedia of Archaeal and Bacterial Type Strains, Phase II (KMG-II): from individual species to whole genera.</title>
        <authorList>
            <person name="Goeker M."/>
        </authorList>
    </citation>
    <scope>NUCLEOTIDE SEQUENCE [LARGE SCALE GENOMIC DNA]</scope>
    <source>
        <strain evidence="2 3">DSM 24859</strain>
    </source>
</reference>
<keyword evidence="1" id="KW-0732">Signal</keyword>
<proteinExistence type="predicted"/>
<keyword evidence="3" id="KW-1185">Reference proteome</keyword>
<dbReference type="PANTHER" id="PTHR38477:SF1">
    <property type="entry name" value="MUREIN L,D-TRANSPEPTIDASE CATALYTIC DOMAIN FAMILY PROTEIN"/>
    <property type="match status" value="1"/>
</dbReference>
<dbReference type="Proteomes" id="UP000240971">
    <property type="component" value="Unassembled WGS sequence"/>
</dbReference>
<feature type="chain" id="PRO_5015158200" evidence="1">
    <location>
        <begin position="32"/>
        <end position="252"/>
    </location>
</feature>
<dbReference type="AlphaFoldDB" id="A0A2P8HNI6"/>
<evidence type="ECO:0000313" key="3">
    <source>
        <dbReference type="Proteomes" id="UP000240971"/>
    </source>
</evidence>